<dbReference type="InterPro" id="IPR055599">
    <property type="entry name" value="DUF7175"/>
</dbReference>
<sequence>MGRLIRVSKKSKGAEKRLYKAIRLMLLYNHKAKNHCWRQKTKERYMAAHYKMKSRVVHLSMKIVGEFKWWDCEAVGSRKAIDLEYDRGLAFLINVSNYEDLS</sequence>
<accession>A0A3G2K9L2</accession>
<proteinExistence type="predicted"/>
<evidence type="ECO:0000313" key="1">
    <source>
        <dbReference type="EMBL" id="AYN55667.1"/>
    </source>
</evidence>
<organism evidence="1 2">
    <name type="scientific">Dickeya phage Kamild</name>
    <dbReference type="NCBI Taxonomy" id="2320190"/>
    <lineage>
        <taxon>Viruses</taxon>
        <taxon>Duplodnaviria</taxon>
        <taxon>Heunggongvirae</taxon>
        <taxon>Uroviricota</taxon>
        <taxon>Caudoviricetes</taxon>
        <taxon>Pantevenvirales</taxon>
        <taxon>Ackermannviridae</taxon>
        <taxon>Aglimvirinae</taxon>
        <taxon>Limestonevirus</taxon>
        <taxon>Limestonevirus limestone</taxon>
    </lineage>
</organism>
<name>A0A3G2K9L2_9CAUD</name>
<evidence type="ECO:0000313" key="2">
    <source>
        <dbReference type="Proteomes" id="UP000280721"/>
    </source>
</evidence>
<protein>
    <submittedName>
        <fullName evidence="1">Uncharacterized protein</fullName>
    </submittedName>
</protein>
<dbReference type="Proteomes" id="UP000280721">
    <property type="component" value="Segment"/>
</dbReference>
<dbReference type="Pfam" id="PF23799">
    <property type="entry name" value="DUF7175"/>
    <property type="match status" value="1"/>
</dbReference>
<reference evidence="2" key="1">
    <citation type="submission" date="2018-08" db="EMBL/GenBank/DDBJ databases">
        <title>SRE bacteriophages.</title>
        <authorList>
            <person name="Carstens A.B."/>
            <person name="Djurhuus A.M."/>
            <person name="Kot W."/>
            <person name="Hansen L.H."/>
        </authorList>
    </citation>
    <scope>NUCLEOTIDE SEQUENCE [LARGE SCALE GENOMIC DNA]</scope>
</reference>
<dbReference type="EMBL" id="MH807812">
    <property type="protein sequence ID" value="AYN55667.1"/>
    <property type="molecule type" value="Genomic_DNA"/>
</dbReference>